<name>A4RWJ5_OSTLU</name>
<dbReference type="GO" id="GO:0008270">
    <property type="term" value="F:zinc ion binding"/>
    <property type="evidence" value="ECO:0007669"/>
    <property type="project" value="UniProtKB-KW"/>
</dbReference>
<proteinExistence type="predicted"/>
<dbReference type="InterPro" id="IPR007527">
    <property type="entry name" value="Znf_SWIM"/>
</dbReference>
<dbReference type="GO" id="GO:0097196">
    <property type="term" value="C:Shu complex"/>
    <property type="evidence" value="ECO:0007669"/>
    <property type="project" value="TreeGrafter"/>
</dbReference>
<keyword evidence="1" id="KW-0863">Zinc-finger</keyword>
<dbReference type="GO" id="GO:0000724">
    <property type="term" value="P:double-strand break repair via homologous recombination"/>
    <property type="evidence" value="ECO:0007669"/>
    <property type="project" value="TreeGrafter"/>
</dbReference>
<dbReference type="KEGG" id="olu:OSTLU_31358"/>
<dbReference type="EMBL" id="CP000584">
    <property type="protein sequence ID" value="ABO95882.1"/>
    <property type="molecule type" value="Genomic_DNA"/>
</dbReference>
<dbReference type="HOGENOM" id="CLU_1484379_0_0_1"/>
<dbReference type="GeneID" id="5001562"/>
<dbReference type="PANTHER" id="PTHR28498:SF1">
    <property type="entry name" value="ZINC FINGER SWIM DOMAIN-CONTAINING PROTEIN 7"/>
    <property type="match status" value="1"/>
</dbReference>
<dbReference type="RefSeq" id="XP_001417589.1">
    <property type="nucleotide sequence ID" value="XM_001417552.1"/>
</dbReference>
<evidence type="ECO:0000259" key="3">
    <source>
        <dbReference type="PROSITE" id="PS50966"/>
    </source>
</evidence>
<gene>
    <name evidence="4" type="ORF">OSTLU_31358</name>
</gene>
<evidence type="ECO:0000313" key="4">
    <source>
        <dbReference type="EMBL" id="ABO95882.1"/>
    </source>
</evidence>
<dbReference type="eggNOG" id="ENOG502RZB5">
    <property type="taxonomic scope" value="Eukaryota"/>
</dbReference>
<evidence type="ECO:0000256" key="1">
    <source>
        <dbReference type="PROSITE-ProRule" id="PRU00325"/>
    </source>
</evidence>
<feature type="domain" description="SWIM-type" evidence="3">
    <location>
        <begin position="105"/>
        <end position="155"/>
    </location>
</feature>
<sequence length="182" mass="20064">MGAAPARRRATSTSEAEDDSNPKRWRDASNDARHRGAAIAEAAFDALARRARVARDANRAIDVPDDALEALAWLYGAKHLQKALEVMQAGRVRRVVAERSGRSMYAVHGSGAHERAPYLCFPAHFCSCRSFFWECVNRGEALACKHQLAAKLASVLRCAKTTTVDDVLLGNMMMKSFEDDPM</sequence>
<dbReference type="PANTHER" id="PTHR28498">
    <property type="entry name" value="ZINC FINGER SWIM DOMAIN-CONTAINING PROTEIN 7"/>
    <property type="match status" value="1"/>
</dbReference>
<evidence type="ECO:0000313" key="5">
    <source>
        <dbReference type="Proteomes" id="UP000001568"/>
    </source>
</evidence>
<keyword evidence="5" id="KW-1185">Reference proteome</keyword>
<accession>A4RWJ5</accession>
<reference evidence="4 5" key="1">
    <citation type="journal article" date="2007" name="Proc. Natl. Acad. Sci. U.S.A.">
        <title>The tiny eukaryote Ostreococcus provides genomic insights into the paradox of plankton speciation.</title>
        <authorList>
            <person name="Palenik B."/>
            <person name="Grimwood J."/>
            <person name="Aerts A."/>
            <person name="Rouze P."/>
            <person name="Salamov A."/>
            <person name="Putnam N."/>
            <person name="Dupont C."/>
            <person name="Jorgensen R."/>
            <person name="Derelle E."/>
            <person name="Rombauts S."/>
            <person name="Zhou K."/>
            <person name="Otillar R."/>
            <person name="Merchant S.S."/>
            <person name="Podell S."/>
            <person name="Gaasterland T."/>
            <person name="Napoli C."/>
            <person name="Gendler K."/>
            <person name="Manuell A."/>
            <person name="Tai V."/>
            <person name="Vallon O."/>
            <person name="Piganeau G."/>
            <person name="Jancek S."/>
            <person name="Heijde M."/>
            <person name="Jabbari K."/>
            <person name="Bowler C."/>
            <person name="Lohr M."/>
            <person name="Robbens S."/>
            <person name="Werner G."/>
            <person name="Dubchak I."/>
            <person name="Pazour G.J."/>
            <person name="Ren Q."/>
            <person name="Paulsen I."/>
            <person name="Delwiche C."/>
            <person name="Schmutz J."/>
            <person name="Rokhsar D."/>
            <person name="Van de Peer Y."/>
            <person name="Moreau H."/>
            <person name="Grigoriev I.V."/>
        </authorList>
    </citation>
    <scope>NUCLEOTIDE SEQUENCE [LARGE SCALE GENOMIC DNA]</scope>
    <source>
        <strain evidence="4 5">CCE9901</strain>
    </source>
</reference>
<evidence type="ECO:0000256" key="2">
    <source>
        <dbReference type="SAM" id="MobiDB-lite"/>
    </source>
</evidence>
<feature type="compositionally biased region" description="Basic and acidic residues" evidence="2">
    <location>
        <begin position="20"/>
        <end position="32"/>
    </location>
</feature>
<dbReference type="AlphaFoldDB" id="A4RWJ5"/>
<dbReference type="Proteomes" id="UP000001568">
    <property type="component" value="Chromosome 4"/>
</dbReference>
<dbReference type="OMA" id="RSFFWEC"/>
<feature type="compositionally biased region" description="Basic residues" evidence="2">
    <location>
        <begin position="1"/>
        <end position="10"/>
    </location>
</feature>
<protein>
    <recommendedName>
        <fullName evidence="3">SWIM-type domain-containing protein</fullName>
    </recommendedName>
</protein>
<dbReference type="OrthoDB" id="337581at2759"/>
<keyword evidence="1" id="KW-0479">Metal-binding</keyword>
<feature type="region of interest" description="Disordered" evidence="2">
    <location>
        <begin position="1"/>
        <end position="32"/>
    </location>
</feature>
<dbReference type="Gramene" id="ABO95882">
    <property type="protein sequence ID" value="ABO95882"/>
    <property type="gene ID" value="OSTLU_31358"/>
</dbReference>
<keyword evidence="1" id="KW-0862">Zinc</keyword>
<dbReference type="PROSITE" id="PS50966">
    <property type="entry name" value="ZF_SWIM"/>
    <property type="match status" value="1"/>
</dbReference>
<organism evidence="4 5">
    <name type="scientific">Ostreococcus lucimarinus (strain CCE9901)</name>
    <dbReference type="NCBI Taxonomy" id="436017"/>
    <lineage>
        <taxon>Eukaryota</taxon>
        <taxon>Viridiplantae</taxon>
        <taxon>Chlorophyta</taxon>
        <taxon>Mamiellophyceae</taxon>
        <taxon>Mamiellales</taxon>
        <taxon>Bathycoccaceae</taxon>
        <taxon>Ostreococcus</taxon>
    </lineage>
</organism>